<organism evidence="2 4">
    <name type="scientific">Macrosiphum euphorbiae</name>
    <name type="common">potato aphid</name>
    <dbReference type="NCBI Taxonomy" id="13131"/>
    <lineage>
        <taxon>Eukaryota</taxon>
        <taxon>Metazoa</taxon>
        <taxon>Ecdysozoa</taxon>
        <taxon>Arthropoda</taxon>
        <taxon>Hexapoda</taxon>
        <taxon>Insecta</taxon>
        <taxon>Pterygota</taxon>
        <taxon>Neoptera</taxon>
        <taxon>Paraneoptera</taxon>
        <taxon>Hemiptera</taxon>
        <taxon>Sternorrhyncha</taxon>
        <taxon>Aphidomorpha</taxon>
        <taxon>Aphidoidea</taxon>
        <taxon>Aphididae</taxon>
        <taxon>Macrosiphini</taxon>
        <taxon>Macrosiphum</taxon>
    </lineage>
</organism>
<protein>
    <submittedName>
        <fullName evidence="2">Uncharacterized protein</fullName>
    </submittedName>
</protein>
<dbReference type="EMBL" id="CARXXK010000001">
    <property type="protein sequence ID" value="CAI6347798.1"/>
    <property type="molecule type" value="Genomic_DNA"/>
</dbReference>
<keyword evidence="1" id="KW-0812">Transmembrane</keyword>
<sequence>MLRTRNVSWYHAVLANVPYTTGTFSGLPFKMITHGMARLVLLFIGEVIIGFTAVDFHIAVARGDRDRWSFNHNCNWIGDSGSGSDDFFEDDNEFEFWPAIMVGGDTMFEPFKSDLTSMLAMTDCQPLKDVCEFMMSI</sequence>
<evidence type="ECO:0000313" key="4">
    <source>
        <dbReference type="Proteomes" id="UP001160148"/>
    </source>
</evidence>
<evidence type="ECO:0000256" key="1">
    <source>
        <dbReference type="SAM" id="Phobius"/>
    </source>
</evidence>
<comment type="caution">
    <text evidence="2">The sequence shown here is derived from an EMBL/GenBank/DDBJ whole genome shotgun (WGS) entry which is preliminary data.</text>
</comment>
<dbReference type="Proteomes" id="UP001160148">
    <property type="component" value="Unassembled WGS sequence"/>
</dbReference>
<name>A0AAV0VTU9_9HEMI</name>
<evidence type="ECO:0000313" key="3">
    <source>
        <dbReference type="EMBL" id="CAI6350705.1"/>
    </source>
</evidence>
<feature type="transmembrane region" description="Helical" evidence="1">
    <location>
        <begin position="7"/>
        <end position="27"/>
    </location>
</feature>
<evidence type="ECO:0000313" key="2">
    <source>
        <dbReference type="EMBL" id="CAI6347798.1"/>
    </source>
</evidence>
<accession>A0AAV0VTU9</accession>
<keyword evidence="1" id="KW-1133">Transmembrane helix</keyword>
<keyword evidence="1" id="KW-0472">Membrane</keyword>
<dbReference type="AlphaFoldDB" id="A0AAV0VTU9"/>
<reference evidence="2 4" key="1">
    <citation type="submission" date="2023-01" db="EMBL/GenBank/DDBJ databases">
        <authorList>
            <person name="Whitehead M."/>
        </authorList>
    </citation>
    <scope>NUCLEOTIDE SEQUENCE [LARGE SCALE GENOMIC DNA]</scope>
</reference>
<proteinExistence type="predicted"/>
<gene>
    <name evidence="2" type="ORF">MEUPH1_LOCUS4543</name>
    <name evidence="3" type="ORF">MEUPH1_LOCUS7136</name>
</gene>
<keyword evidence="4" id="KW-1185">Reference proteome</keyword>
<dbReference type="EMBL" id="CARXXK010000001">
    <property type="protein sequence ID" value="CAI6350705.1"/>
    <property type="molecule type" value="Genomic_DNA"/>
</dbReference>
<feature type="transmembrane region" description="Helical" evidence="1">
    <location>
        <begin position="39"/>
        <end position="60"/>
    </location>
</feature>